<evidence type="ECO:0000313" key="7">
    <source>
        <dbReference type="RefSeq" id="XP_018497599.2"/>
    </source>
</evidence>
<dbReference type="PROSITE" id="PS01159">
    <property type="entry name" value="WW_DOMAIN_1"/>
    <property type="match status" value="1"/>
</dbReference>
<feature type="compositionally biased region" description="Acidic residues" evidence="4">
    <location>
        <begin position="257"/>
        <end position="267"/>
    </location>
</feature>
<evidence type="ECO:0000256" key="2">
    <source>
        <dbReference type="ARBA" id="ARBA00022853"/>
    </source>
</evidence>
<dbReference type="InterPro" id="IPR036020">
    <property type="entry name" value="WW_dom_sf"/>
</dbReference>
<accession>A0AAJ7L6S5</accession>
<dbReference type="CDD" id="cd00201">
    <property type="entry name" value="WW"/>
    <property type="match status" value="1"/>
</dbReference>
<dbReference type="GO" id="GO:1904263">
    <property type="term" value="P:positive regulation of TORC1 signaling"/>
    <property type="evidence" value="ECO:0007669"/>
    <property type="project" value="TreeGrafter"/>
</dbReference>
<organism evidence="6 7">
    <name type="scientific">Galendromus occidentalis</name>
    <name type="common">western predatory mite</name>
    <dbReference type="NCBI Taxonomy" id="34638"/>
    <lineage>
        <taxon>Eukaryota</taxon>
        <taxon>Metazoa</taxon>
        <taxon>Ecdysozoa</taxon>
        <taxon>Arthropoda</taxon>
        <taxon>Chelicerata</taxon>
        <taxon>Arachnida</taxon>
        <taxon>Acari</taxon>
        <taxon>Parasitiformes</taxon>
        <taxon>Mesostigmata</taxon>
        <taxon>Gamasina</taxon>
        <taxon>Phytoseioidea</taxon>
        <taxon>Phytoseiidae</taxon>
        <taxon>Typhlodrominae</taxon>
        <taxon>Galendromus</taxon>
    </lineage>
</organism>
<evidence type="ECO:0000259" key="5">
    <source>
        <dbReference type="PROSITE" id="PS50020"/>
    </source>
</evidence>
<keyword evidence="3" id="KW-0539">Nucleus</keyword>
<protein>
    <submittedName>
        <fullName evidence="7">WW domain-containing adapter protein with coiled-coil homolog</fullName>
    </submittedName>
</protein>
<dbReference type="GeneID" id="108865244"/>
<dbReference type="Proteomes" id="UP000694867">
    <property type="component" value="Unplaced"/>
</dbReference>
<sequence length="405" mass="46813">MNRTATRPYNERDKMHRSSKRDFDYDRYRDRSREPDRSRDRRSRSRDRGYSKYHRDRSPYARGNGRRDRRDSRSKDRGRNYRNERSERDRSRDGRRNDRDSGKRLMEKRSRSRERPRDAKGTPRSRSRSPAERKSENLASFCDWRQHISSSGKTFYYNSVTEVSQWEKPKEWLEWEKQKEAKENTPPPQIVKVVEDASPVSEDSPISSSDEEDEGQTPETRDPEETTIPETSPQKPQFLPGSIPSREQVLQDTSPLSDDETGDDDDENRSPSPTSSQADQTPPRPDSKAGQASTSQTTTLLPPPVKPMTLSPSLAAYYNEVLIAHMTQWQADHIERQAERLQKELFTIGNVQSSSISADLKMARSMVRLAEIQATLQEQRALFLQQQIAQLEDKAFVTSQSSNGA</sequence>
<dbReference type="GO" id="GO:0005634">
    <property type="term" value="C:nucleus"/>
    <property type="evidence" value="ECO:0007669"/>
    <property type="project" value="UniProtKB-SubCell"/>
</dbReference>
<evidence type="ECO:0000256" key="3">
    <source>
        <dbReference type="ARBA" id="ARBA00023242"/>
    </source>
</evidence>
<dbReference type="SUPFAM" id="SSF51045">
    <property type="entry name" value="WW domain"/>
    <property type="match status" value="1"/>
</dbReference>
<dbReference type="CTD" id="32690"/>
<feature type="compositionally biased region" description="Low complexity" evidence="4">
    <location>
        <begin position="198"/>
        <end position="208"/>
    </location>
</feature>
<dbReference type="KEGG" id="goe:108865244"/>
<keyword evidence="2" id="KW-0156">Chromatin regulator</keyword>
<dbReference type="GO" id="GO:0003682">
    <property type="term" value="F:chromatin binding"/>
    <property type="evidence" value="ECO:0007669"/>
    <property type="project" value="TreeGrafter"/>
</dbReference>
<feature type="compositionally biased region" description="Polar residues" evidence="4">
    <location>
        <begin position="270"/>
        <end position="280"/>
    </location>
</feature>
<proteinExistence type="predicted"/>
<feature type="domain" description="WW" evidence="5">
    <location>
        <begin position="144"/>
        <end position="171"/>
    </location>
</feature>
<dbReference type="InterPro" id="IPR038867">
    <property type="entry name" value="WAC"/>
</dbReference>
<dbReference type="PROSITE" id="PS50020">
    <property type="entry name" value="WW_DOMAIN_2"/>
    <property type="match status" value="1"/>
</dbReference>
<dbReference type="Pfam" id="PF00397">
    <property type="entry name" value="WW"/>
    <property type="match status" value="1"/>
</dbReference>
<gene>
    <name evidence="7" type="primary">LOC108865244</name>
</gene>
<dbReference type="PANTHER" id="PTHR15911:SF6">
    <property type="entry name" value="WW DOMAIN-CONTAINING ADAPTER PROTEIN WITH COILED-COIL"/>
    <property type="match status" value="1"/>
</dbReference>
<dbReference type="SMART" id="SM00456">
    <property type="entry name" value="WW"/>
    <property type="match status" value="1"/>
</dbReference>
<name>A0AAJ7L6S5_9ACAR</name>
<reference evidence="7" key="1">
    <citation type="submission" date="2025-08" db="UniProtKB">
        <authorList>
            <consortium name="RefSeq"/>
        </authorList>
    </citation>
    <scope>IDENTIFICATION</scope>
</reference>
<dbReference type="GO" id="GO:0006325">
    <property type="term" value="P:chromatin organization"/>
    <property type="evidence" value="ECO:0007669"/>
    <property type="project" value="UniProtKB-KW"/>
</dbReference>
<feature type="region of interest" description="Disordered" evidence="4">
    <location>
        <begin position="1"/>
        <end position="136"/>
    </location>
</feature>
<evidence type="ECO:0000313" key="6">
    <source>
        <dbReference type="Proteomes" id="UP000694867"/>
    </source>
</evidence>
<evidence type="ECO:0000256" key="4">
    <source>
        <dbReference type="SAM" id="MobiDB-lite"/>
    </source>
</evidence>
<comment type="subcellular location">
    <subcellularLocation>
        <location evidence="1">Nucleus</location>
    </subcellularLocation>
</comment>
<dbReference type="GO" id="GO:0010506">
    <property type="term" value="P:regulation of autophagy"/>
    <property type="evidence" value="ECO:0007669"/>
    <property type="project" value="TreeGrafter"/>
</dbReference>
<dbReference type="AlphaFoldDB" id="A0AAJ7L6S5"/>
<keyword evidence="6" id="KW-1185">Reference proteome</keyword>
<feature type="region of interest" description="Disordered" evidence="4">
    <location>
        <begin position="177"/>
        <end position="306"/>
    </location>
</feature>
<dbReference type="InterPro" id="IPR001202">
    <property type="entry name" value="WW_dom"/>
</dbReference>
<feature type="compositionally biased region" description="Basic residues" evidence="4">
    <location>
        <begin position="40"/>
        <end position="55"/>
    </location>
</feature>
<evidence type="ECO:0000256" key="1">
    <source>
        <dbReference type="ARBA" id="ARBA00004123"/>
    </source>
</evidence>
<dbReference type="Gene3D" id="2.20.70.10">
    <property type="match status" value="1"/>
</dbReference>
<feature type="compositionally biased region" description="Basic and acidic residues" evidence="4">
    <location>
        <begin position="65"/>
        <end position="121"/>
    </location>
</feature>
<dbReference type="RefSeq" id="XP_018497599.2">
    <property type="nucleotide sequence ID" value="XM_018642083.2"/>
</dbReference>
<dbReference type="GO" id="GO:0000993">
    <property type="term" value="F:RNA polymerase II complex binding"/>
    <property type="evidence" value="ECO:0007669"/>
    <property type="project" value="TreeGrafter"/>
</dbReference>
<dbReference type="PANTHER" id="PTHR15911">
    <property type="entry name" value="WW DOMAIN-CONTAINING ADAPTER PROTEIN WITH COILED-COIL"/>
    <property type="match status" value="1"/>
</dbReference>
<feature type="compositionally biased region" description="Basic and acidic residues" evidence="4">
    <location>
        <begin position="9"/>
        <end position="39"/>
    </location>
</feature>